<dbReference type="Proteomes" id="UP001275440">
    <property type="component" value="Unassembled WGS sequence"/>
</dbReference>
<evidence type="ECO:0000313" key="6">
    <source>
        <dbReference type="Proteomes" id="UP001275440"/>
    </source>
</evidence>
<feature type="domain" description="UspA" evidence="4">
    <location>
        <begin position="9"/>
        <end position="147"/>
    </location>
</feature>
<evidence type="ECO:0000313" key="5">
    <source>
        <dbReference type="EMBL" id="MDV2475330.1"/>
    </source>
</evidence>
<keyword evidence="3" id="KW-0067">ATP-binding</keyword>
<dbReference type="RefSeq" id="WP_072813095.1">
    <property type="nucleotide sequence ID" value="NZ_JAHWLX010000208.1"/>
</dbReference>
<dbReference type="PANTHER" id="PTHR46268:SF27">
    <property type="entry name" value="UNIVERSAL STRESS PROTEIN RV2623"/>
    <property type="match status" value="1"/>
</dbReference>
<dbReference type="InterPro" id="IPR014729">
    <property type="entry name" value="Rossmann-like_a/b/a_fold"/>
</dbReference>
<name>A0ABU3WMW3_9NOCA</name>
<evidence type="ECO:0000256" key="3">
    <source>
        <dbReference type="ARBA" id="ARBA00022840"/>
    </source>
</evidence>
<dbReference type="InterPro" id="IPR006015">
    <property type="entry name" value="Universal_stress_UspA"/>
</dbReference>
<organism evidence="5 6">
    <name type="scientific">Rhodococcus zopfii</name>
    <dbReference type="NCBI Taxonomy" id="43772"/>
    <lineage>
        <taxon>Bacteria</taxon>
        <taxon>Bacillati</taxon>
        <taxon>Actinomycetota</taxon>
        <taxon>Actinomycetes</taxon>
        <taxon>Mycobacteriales</taxon>
        <taxon>Nocardiaceae</taxon>
        <taxon>Rhodococcus</taxon>
    </lineage>
</organism>
<evidence type="ECO:0000259" key="4">
    <source>
        <dbReference type="Pfam" id="PF00582"/>
    </source>
</evidence>
<sequence>MTFLNTGTHIVVGIDGSDTSLGAAKWAAAVAGKLGRTLQLVYSTQHPTRLPGIGDPTLTQQLTDSLSEAGTRVLSDAVAAIRQESPDVRLTTLLDEEAAPAATLLDAAQDASLIVVGATGRGSVERWLVGSTASRVVGRAHRPVVVWRGDPADPPLDTRPIVVGVDGSPASAVATESAFGFAALTDAPVTAVRTWTDEFPVDAVTPDSTPIAGPAAMLVDWDAVAREEATKLSEILAPYRQRFPDVPVEEVSSRGSAARELLRVLDDAQLAVVGSRGRGRIAGALLGSTSQNLLHRATRPVMICRGDETDPS</sequence>
<dbReference type="PANTHER" id="PTHR46268">
    <property type="entry name" value="STRESS RESPONSE PROTEIN NHAX"/>
    <property type="match status" value="1"/>
</dbReference>
<comment type="similarity">
    <text evidence="1">Belongs to the universal stress protein A family.</text>
</comment>
<keyword evidence="2" id="KW-0547">Nucleotide-binding</keyword>
<dbReference type="PRINTS" id="PR01438">
    <property type="entry name" value="UNVRSLSTRESS"/>
</dbReference>
<protein>
    <submittedName>
        <fullName evidence="5">Universal stress protein</fullName>
    </submittedName>
</protein>
<proteinExistence type="inferred from homology"/>
<evidence type="ECO:0000256" key="1">
    <source>
        <dbReference type="ARBA" id="ARBA00008791"/>
    </source>
</evidence>
<dbReference type="Pfam" id="PF00582">
    <property type="entry name" value="Usp"/>
    <property type="match status" value="2"/>
</dbReference>
<gene>
    <name evidence="5" type="ORF">F8M49_07700</name>
</gene>
<dbReference type="InterPro" id="IPR006016">
    <property type="entry name" value="UspA"/>
</dbReference>
<evidence type="ECO:0000256" key="2">
    <source>
        <dbReference type="ARBA" id="ARBA00022741"/>
    </source>
</evidence>
<feature type="domain" description="UspA" evidence="4">
    <location>
        <begin position="159"/>
        <end position="305"/>
    </location>
</feature>
<dbReference type="Gene3D" id="3.40.50.620">
    <property type="entry name" value="HUPs"/>
    <property type="match status" value="2"/>
</dbReference>
<reference evidence="5 6" key="1">
    <citation type="submission" date="2019-10" db="EMBL/GenBank/DDBJ databases">
        <title>Draft Genome Assembly of Rhodococcus zopfii DSM44189.</title>
        <authorList>
            <person name="Sutton J.M."/>
            <person name="Akob D.M."/>
            <person name="Bushman T.J."/>
        </authorList>
    </citation>
    <scope>NUCLEOTIDE SEQUENCE [LARGE SCALE GENOMIC DNA]</scope>
    <source>
        <strain evidence="5 6">DSM 44189</strain>
    </source>
</reference>
<accession>A0ABU3WMW3</accession>
<dbReference type="SUPFAM" id="SSF52402">
    <property type="entry name" value="Adenine nucleotide alpha hydrolases-like"/>
    <property type="match status" value="2"/>
</dbReference>
<comment type="caution">
    <text evidence="5">The sequence shown here is derived from an EMBL/GenBank/DDBJ whole genome shotgun (WGS) entry which is preliminary data.</text>
</comment>
<dbReference type="EMBL" id="WBMO01000001">
    <property type="protein sequence ID" value="MDV2475330.1"/>
    <property type="molecule type" value="Genomic_DNA"/>
</dbReference>
<dbReference type="CDD" id="cd00293">
    <property type="entry name" value="USP-like"/>
    <property type="match status" value="1"/>
</dbReference>
<keyword evidence="6" id="KW-1185">Reference proteome</keyword>